<name>D6PJH6_9ZZZZ</name>
<organism evidence="2">
    <name type="scientific">uncultured organism MedDCM-OCT-S12-C74</name>
    <dbReference type="NCBI Taxonomy" id="743667"/>
    <lineage>
        <taxon>unclassified sequences</taxon>
        <taxon>environmental samples</taxon>
    </lineage>
</organism>
<reference evidence="2" key="1">
    <citation type="journal article" date="2010" name="ISME J.">
        <title>Metagenome of the Mediterranean deep chlorophyll maximum studied by direct and fosmid library 454 pyrosequencing.</title>
        <authorList>
            <person name="Ghai R."/>
            <person name="Martin-Cuadrado A.B."/>
            <person name="Molto A.G."/>
            <person name="Heredia I.G."/>
            <person name="Cabrera R."/>
            <person name="Martin J."/>
            <person name="Verdu M."/>
            <person name="Deschamps P."/>
            <person name="Moreira D."/>
            <person name="Lopez-Garcia P."/>
            <person name="Mira A."/>
            <person name="Rodriguez-Valera F."/>
        </authorList>
    </citation>
    <scope>NUCLEOTIDE SEQUENCE</scope>
</reference>
<dbReference type="AlphaFoldDB" id="D6PJH6"/>
<sequence>MDYGLQVARSIEHEWFKKDGGTNKYLHSKQKYNELRLYARGEQSVQKYKDELSINGDLSYLNLDWRPVPIIPKFVDIVVNGISDRAYELKAYSQDPVSASKRTEYIENIVKDMQNKEFYASAEQGLNLPMFKSENPSELPENNEELSLHMQLNYKQSIEIAEEEAINNLFALNDYDLIKKRLDYDLTVLGIACVKNYFNVSDGVKVAYVDPVDIVHSYTESPYFEDLYYIGEVERVSVSDLKKRFNDLTDEDIKEIEDNHISGDFYKTQRSDDNFVHILNFEYKTYKNQVYKVKKGASGNDKALEKDDTFNPPKDDRSRFKKLNRSIEVIYSGTKIVGYEKMLSWNMSENMSRPKADLTKVKMSYQICAPRIYKGVPESLVGRMTSFADMVQLTHLKLQQVLSRVVPDGIYMDADGIAEIDLGNGTNYNPQEALNMYFQTGSVIGRSMTQDGDFNQGKIPIQELQSSSGGAKIQSLIQTYNYYMQMMRDVTGLNEARDGSMPDGNALVGIQKMAAANSNTATRHILQAGLFLTLKTAECLALRISDVLEYSNTKQQFLNTLGKFNVATLKEVSELHLHDFGIYLDLMPDLEEKQLLENNIQMAIQKDQINLEDAIDIREVKNLKLANQLLKLRRKKKQELDRKMQMQNIQAQTQSNTQAAEAAAAADMQKQQALAQTKTQVAQAQSQFDIAKMEREAAIKKELMEFEFNLNMQLKQQEMQVIKDKESGKEDRKDERTKIQATQQSELIEQRKGNTGPKNFESKGFDNLDGFGLEQFNPR</sequence>
<protein>
    <recommendedName>
        <fullName evidence="3">Portal protein</fullName>
    </recommendedName>
</protein>
<evidence type="ECO:0008006" key="3">
    <source>
        <dbReference type="Google" id="ProtNLM"/>
    </source>
</evidence>
<feature type="compositionally biased region" description="Basic and acidic residues" evidence="1">
    <location>
        <begin position="721"/>
        <end position="738"/>
    </location>
</feature>
<dbReference type="EMBL" id="GU943107">
    <property type="protein sequence ID" value="ADD95877.1"/>
    <property type="molecule type" value="Genomic_DNA"/>
</dbReference>
<evidence type="ECO:0000256" key="1">
    <source>
        <dbReference type="SAM" id="MobiDB-lite"/>
    </source>
</evidence>
<accession>D6PJH6</accession>
<proteinExistence type="predicted"/>
<evidence type="ECO:0000313" key="2">
    <source>
        <dbReference type="EMBL" id="ADD95877.1"/>
    </source>
</evidence>
<feature type="region of interest" description="Disordered" evidence="1">
    <location>
        <begin position="719"/>
        <end position="779"/>
    </location>
</feature>